<dbReference type="InterPro" id="IPR040446">
    <property type="entry name" value="RRP7"/>
</dbReference>
<comment type="similarity">
    <text evidence="1">Belongs to the RRP7 family.</text>
</comment>
<dbReference type="PROSITE" id="PS50102">
    <property type="entry name" value="RRM"/>
    <property type="match status" value="1"/>
</dbReference>
<evidence type="ECO:0000259" key="3">
    <source>
        <dbReference type="PROSITE" id="PS50102"/>
    </source>
</evidence>
<reference evidence="5 6" key="1">
    <citation type="submission" date="2014-11" db="EMBL/GenBank/DDBJ databases">
        <title>Comparative genomic analysis of Cryptosporidium hominis reveals occurrence of genetic recombination in virulent subtypes.</title>
        <authorList>
            <person name="Guo Y."/>
            <person name="Tang K."/>
            <person name="Frace M."/>
            <person name="Li N."/>
            <person name="Roellig D.M."/>
            <person name="Sammons S."/>
            <person name="Knipe K."/>
            <person name="Rowe L."/>
            <person name="Feng Y."/>
            <person name="Xiao L."/>
        </authorList>
    </citation>
    <scope>NUCLEOTIDE SEQUENCE [LARGE SCALE GENOMIC DNA]</scope>
    <source>
        <strain evidence="5">30976</strain>
    </source>
</reference>
<keyword evidence="2" id="KW-0694">RNA-binding</keyword>
<accession>A0A0S4TDF5</accession>
<protein>
    <submittedName>
        <fullName evidence="5">Ribosomal RNA-processing protein 7 with RNA recognition motif domain</fullName>
    </submittedName>
</protein>
<dbReference type="InterPro" id="IPR024326">
    <property type="entry name" value="RRP7_C"/>
</dbReference>
<reference evidence="5 6" key="3">
    <citation type="submission" date="2017-10" db="EMBL/GenBank/DDBJ databases">
        <title>Consistent, comparative and evidence-based genome annotation and re-annotation for the closely-related species, Cryptosporidium parvum, C. hominis and C. tyzzeri.</title>
        <authorList>
            <person name="Baptista R.P."/>
            <person name="Li Y."/>
            <person name="Sateriale A."/>
            <person name="Striepen B."/>
            <person name="Kissinger J.C."/>
        </authorList>
    </citation>
    <scope>NUCLEOTIDE SEQUENCE [LARGE SCALE GENOMIC DNA]</scope>
    <source>
        <strain evidence="5">30976</strain>
    </source>
</reference>
<dbReference type="InterPro" id="IPR035979">
    <property type="entry name" value="RBD_domain_sf"/>
</dbReference>
<proteinExistence type="inferred from homology"/>
<organism evidence="4">
    <name type="scientific">Cryptosporidium hominis</name>
    <dbReference type="NCBI Taxonomy" id="237895"/>
    <lineage>
        <taxon>Eukaryota</taxon>
        <taxon>Sar</taxon>
        <taxon>Alveolata</taxon>
        <taxon>Apicomplexa</taxon>
        <taxon>Conoidasida</taxon>
        <taxon>Coccidia</taxon>
        <taxon>Eucoccidiorida</taxon>
        <taxon>Eimeriorina</taxon>
        <taxon>Cryptosporidiidae</taxon>
        <taxon>Cryptosporidium</taxon>
    </lineage>
</organism>
<dbReference type="PANTHER" id="PTHR13191:SF0">
    <property type="entry name" value="RIBOSOMAL RNA-PROCESSING PROTEIN 7 HOMOLOG A-RELATED"/>
    <property type="match status" value="1"/>
</dbReference>
<dbReference type="VEuPathDB" id="CryptoDB:GY17_00003220"/>
<dbReference type="AlphaFoldDB" id="A0A0S4TDF5"/>
<evidence type="ECO:0000313" key="4">
    <source>
        <dbReference type="EMBL" id="CUV05388.1"/>
    </source>
</evidence>
<dbReference type="GO" id="GO:0003723">
    <property type="term" value="F:RNA binding"/>
    <property type="evidence" value="ECO:0007669"/>
    <property type="project" value="UniProtKB-UniRule"/>
</dbReference>
<gene>
    <name evidence="4" type="ORF">CHUDEA4_90</name>
    <name evidence="5" type="ORF">GY17_00003220</name>
</gene>
<dbReference type="InterPro" id="IPR000504">
    <property type="entry name" value="RRM_dom"/>
</dbReference>
<dbReference type="Pfam" id="PF12923">
    <property type="entry name" value="RRP7"/>
    <property type="match status" value="1"/>
</dbReference>
<feature type="domain" description="RRM" evidence="3">
    <location>
        <begin position="55"/>
        <end position="145"/>
    </location>
</feature>
<dbReference type="OrthoDB" id="5390at2759"/>
<dbReference type="EMBL" id="JTAI01000022">
    <property type="protein sequence ID" value="PPS93126.1"/>
    <property type="molecule type" value="Genomic_DNA"/>
</dbReference>
<evidence type="ECO:0000256" key="1">
    <source>
        <dbReference type="ARBA" id="ARBA00006110"/>
    </source>
</evidence>
<dbReference type="VEuPathDB" id="CryptoDB:CHUDEA4_90"/>
<dbReference type="EMBL" id="LN877950">
    <property type="protein sequence ID" value="CUV05388.1"/>
    <property type="molecule type" value="Genomic_DNA"/>
</dbReference>
<dbReference type="VEuPathDB" id="CryptoDB:ChTU502y2012_403g0020"/>
<dbReference type="GO" id="GO:0000028">
    <property type="term" value="P:ribosomal small subunit assembly"/>
    <property type="evidence" value="ECO:0007669"/>
    <property type="project" value="TreeGrafter"/>
</dbReference>
<keyword evidence="6" id="KW-1185">Reference proteome</keyword>
<dbReference type="GO" id="GO:0006364">
    <property type="term" value="P:rRNA processing"/>
    <property type="evidence" value="ECO:0007669"/>
    <property type="project" value="TreeGrafter"/>
</dbReference>
<evidence type="ECO:0000313" key="6">
    <source>
        <dbReference type="Proteomes" id="UP001429100"/>
    </source>
</evidence>
<reference evidence="4" key="2">
    <citation type="submission" date="2015-08" db="EMBL/GenBank/DDBJ databases">
        <authorList>
            <person name="Babu N.S."/>
            <person name="Beckwith C.J."/>
            <person name="Beseler K.G."/>
            <person name="Brison A."/>
            <person name="Carone J.V."/>
            <person name="Caskin T.P."/>
            <person name="Diamond M."/>
            <person name="Durham M.E."/>
            <person name="Foxe J.M."/>
            <person name="Go M."/>
            <person name="Henderson B.A."/>
            <person name="Jones I.B."/>
            <person name="McGettigan J.A."/>
            <person name="Micheletti S.J."/>
            <person name="Nasrallah M.E."/>
            <person name="Ortiz D."/>
            <person name="Piller C.R."/>
            <person name="Privatt S.R."/>
            <person name="Schneider S.L."/>
            <person name="Sharp S."/>
            <person name="Smith T.C."/>
            <person name="Stanton J.D."/>
            <person name="Ullery H.E."/>
            <person name="Wilson R.J."/>
            <person name="Serrano M.G."/>
            <person name="Buck G."/>
            <person name="Lee V."/>
            <person name="Wang Y."/>
            <person name="Carvalho R."/>
            <person name="Voegtly L."/>
            <person name="Shi R."/>
            <person name="Duckworth R."/>
            <person name="Johnson A."/>
            <person name="Loviza R."/>
            <person name="Walstead R."/>
            <person name="Shah Z."/>
            <person name="Kiflezghi M."/>
            <person name="Wade K."/>
            <person name="Ball S.L."/>
            <person name="Bradley K.W."/>
            <person name="Asai D.J."/>
            <person name="Bowman C.A."/>
            <person name="Russell D.A."/>
            <person name="Pope W.H."/>
            <person name="Jacobs-Sera D."/>
            <person name="Hendrix R.W."/>
            <person name="Hatfull G.F."/>
        </authorList>
    </citation>
    <scope>NUCLEOTIDE SEQUENCE [LARGE SCALE GENOMIC DNA]</scope>
</reference>
<name>A0A0S4TDF5_CRYHO</name>
<dbReference type="PANTHER" id="PTHR13191">
    <property type="entry name" value="RIBOSOMAL RNA PROCESSING PROTEIN 7-RELATED"/>
    <property type="match status" value="1"/>
</dbReference>
<dbReference type="GO" id="GO:0034456">
    <property type="term" value="C:UTP-C complex"/>
    <property type="evidence" value="ECO:0007669"/>
    <property type="project" value="TreeGrafter"/>
</dbReference>
<dbReference type="GO" id="GO:0032545">
    <property type="term" value="C:CURI complex"/>
    <property type="evidence" value="ECO:0007669"/>
    <property type="project" value="TreeGrafter"/>
</dbReference>
<sequence length="271" mass="31578">MNKLESKLQKRGELVQFNISFNGNSPVYLEIIGRINNQANTNGNSEIFNINNEEKSLLLYNVPIFLSKDSIIDLFERFGSIKEITVNQYGSNGNKMGIKTSETSSENSWVYIVFNETDSIQKIKDDSIINNKDSIRKLYINDSSNFLLGRSDLRFKNILMRITNKRVNSTLLQKEVDSYMTNYDIEREIEEENLKLESTIPDEDGFIKVVNKKQKAPDGTVIHSFESNKTTQGFNTKKQINKKEKKKTYNDFYRFQIRENKKKEIQKLNYS</sequence>
<evidence type="ECO:0000256" key="2">
    <source>
        <dbReference type="PROSITE-ProRule" id="PRU00176"/>
    </source>
</evidence>
<dbReference type="SUPFAM" id="SSF54928">
    <property type="entry name" value="RNA-binding domain, RBD"/>
    <property type="match status" value="1"/>
</dbReference>
<dbReference type="Proteomes" id="UP001429100">
    <property type="component" value="Unassembled WGS sequence"/>
</dbReference>
<dbReference type="Proteomes" id="UP000199752">
    <property type="component" value="Chromosome 4"/>
</dbReference>
<evidence type="ECO:0000313" key="5">
    <source>
        <dbReference type="EMBL" id="PPS93126.1"/>
    </source>
</evidence>